<feature type="transmembrane region" description="Helical" evidence="1">
    <location>
        <begin position="7"/>
        <end position="32"/>
    </location>
</feature>
<keyword evidence="1" id="KW-1133">Transmembrane helix</keyword>
<name>A0A7C3NE97_UNCW3</name>
<comment type="caution">
    <text evidence="2">The sequence shown here is derived from an EMBL/GenBank/DDBJ whole genome shotgun (WGS) entry which is preliminary data.</text>
</comment>
<keyword evidence="1" id="KW-0472">Membrane</keyword>
<sequence>MKRKFNNLFLLGIIGVLIVGSFFIADILGTFLGNKHIYWTATNMMLKFDKSSNDFEIYVKGDLMQKALDRKRLLYYEDNGTYSTLSANDFEYRLNNYYKVKSSNLTKLLFTSFFFGFFLSFLFTGFFKYVPEVQEKLVEKNGDKK</sequence>
<feature type="transmembrane region" description="Helical" evidence="1">
    <location>
        <begin position="108"/>
        <end position="130"/>
    </location>
</feature>
<reference evidence="2" key="1">
    <citation type="journal article" date="2020" name="mSystems">
        <title>Genome- and Community-Level Interaction Insights into Carbon Utilization and Element Cycling Functions of Hydrothermarchaeota in Hydrothermal Sediment.</title>
        <authorList>
            <person name="Zhou Z."/>
            <person name="Liu Y."/>
            <person name="Xu W."/>
            <person name="Pan J."/>
            <person name="Luo Z.H."/>
            <person name="Li M."/>
        </authorList>
    </citation>
    <scope>NUCLEOTIDE SEQUENCE [LARGE SCALE GENOMIC DNA]</scope>
    <source>
        <strain evidence="2">SpSt-464</strain>
    </source>
</reference>
<dbReference type="AlphaFoldDB" id="A0A7C3NE97"/>
<keyword evidence="1" id="KW-0812">Transmembrane</keyword>
<proteinExistence type="predicted"/>
<evidence type="ECO:0000313" key="2">
    <source>
        <dbReference type="EMBL" id="HFK24142.1"/>
    </source>
</evidence>
<evidence type="ECO:0000256" key="1">
    <source>
        <dbReference type="SAM" id="Phobius"/>
    </source>
</evidence>
<accession>A0A7C3NE97</accession>
<protein>
    <submittedName>
        <fullName evidence="2">Uncharacterized protein</fullName>
    </submittedName>
</protein>
<organism evidence="2">
    <name type="scientific">candidate division WOR-3 bacterium</name>
    <dbReference type="NCBI Taxonomy" id="2052148"/>
    <lineage>
        <taxon>Bacteria</taxon>
        <taxon>Bacteria division WOR-3</taxon>
    </lineage>
</organism>
<dbReference type="EMBL" id="DSTT01000005">
    <property type="protein sequence ID" value="HFK24142.1"/>
    <property type="molecule type" value="Genomic_DNA"/>
</dbReference>
<gene>
    <name evidence="2" type="ORF">ENS15_05785</name>
</gene>